<dbReference type="InterPro" id="IPR003781">
    <property type="entry name" value="CoA-bd"/>
</dbReference>
<dbReference type="EMBL" id="CP014869">
    <property type="protein sequence ID" value="AMT93305.1"/>
    <property type="molecule type" value="Genomic_DNA"/>
</dbReference>
<evidence type="ECO:0000313" key="9">
    <source>
        <dbReference type="EMBL" id="KHS54142.1"/>
    </source>
</evidence>
<comment type="subcellular location">
    <subcellularLocation>
        <location evidence="6">Cytoplasm</location>
    </subcellularLocation>
</comment>
<evidence type="ECO:0000313" key="10">
    <source>
        <dbReference type="Proteomes" id="UP000031488"/>
    </source>
</evidence>
<dbReference type="GO" id="GO:0045892">
    <property type="term" value="P:negative regulation of DNA-templated transcription"/>
    <property type="evidence" value="ECO:0007669"/>
    <property type="project" value="InterPro"/>
</dbReference>
<keyword evidence="6" id="KW-0520">NAD</keyword>
<dbReference type="PANTHER" id="PTHR35786">
    <property type="entry name" value="REDOX-SENSING TRANSCRIPTIONAL REPRESSOR REX"/>
    <property type="match status" value="1"/>
</dbReference>
<evidence type="ECO:0000256" key="5">
    <source>
        <dbReference type="ARBA" id="ARBA00023163"/>
    </source>
</evidence>
<keyword evidence="1 6" id="KW-0963">Cytoplasm</keyword>
<keyword evidence="3 6" id="KW-0805">Transcription regulation</keyword>
<dbReference type="InterPro" id="IPR036291">
    <property type="entry name" value="NAD(P)-bd_dom_sf"/>
</dbReference>
<accession>A0A142NKI9</accession>
<dbReference type="HAMAP" id="MF_01131">
    <property type="entry name" value="Rex"/>
    <property type="match status" value="1"/>
</dbReference>
<dbReference type="NCBIfam" id="NF003992">
    <property type="entry name" value="PRK05472.2-1"/>
    <property type="match status" value="1"/>
</dbReference>
<dbReference type="Gene3D" id="3.40.50.720">
    <property type="entry name" value="NAD(P)-binding Rossmann-like Domain"/>
    <property type="match status" value="1"/>
</dbReference>
<dbReference type="Pfam" id="PF02629">
    <property type="entry name" value="CoA_binding"/>
    <property type="match status" value="1"/>
</dbReference>
<evidence type="ECO:0000259" key="7">
    <source>
        <dbReference type="SMART" id="SM00881"/>
    </source>
</evidence>
<name>A0A0B9ATB8_BRELN</name>
<dbReference type="Proteomes" id="UP000075950">
    <property type="component" value="Chromosome"/>
</dbReference>
<feature type="domain" description="CoA-binding" evidence="7">
    <location>
        <begin position="91"/>
        <end position="190"/>
    </location>
</feature>
<dbReference type="PANTHER" id="PTHR35786:SF1">
    <property type="entry name" value="REDOX-SENSING TRANSCRIPTIONAL REPRESSOR REX 1"/>
    <property type="match status" value="1"/>
</dbReference>
<keyword evidence="2 6" id="KW-0678">Repressor</keyword>
<comment type="function">
    <text evidence="6">Modulates transcription in response to changes in cellular NADH/NAD(+) redox state.</text>
</comment>
<accession>A0A0B9ATB8</accession>
<evidence type="ECO:0000256" key="3">
    <source>
        <dbReference type="ARBA" id="ARBA00023015"/>
    </source>
</evidence>
<comment type="subunit">
    <text evidence="6">Homodimer.</text>
</comment>
<evidence type="ECO:0000256" key="2">
    <source>
        <dbReference type="ARBA" id="ARBA00022491"/>
    </source>
</evidence>
<dbReference type="SUPFAM" id="SSF51735">
    <property type="entry name" value="NAD(P)-binding Rossmann-fold domains"/>
    <property type="match status" value="1"/>
</dbReference>
<dbReference type="InterPro" id="IPR036388">
    <property type="entry name" value="WH-like_DNA-bd_sf"/>
</dbReference>
<sequence>MGEILSANRIEGVVRKDVPERVISRLPIYLQTVETIAATGQDTVSSEDLAARSGVSPSILRKDLSQLGRSGTRGVGYSCPELAATLRTFLGLDRDRRVAIIGAGRLGSALADYAGFRRRGLRLTAVFDIDEEKIGTSIGALTVSSLDDLPAWSEHIDLVVMAVPAAAAPAAAQKAVEAGVRGILNFSPTVLDAPDTVRVHQVDLASELQVLAYYSALDTAPLNPGFEEHRN</sequence>
<evidence type="ECO:0000256" key="6">
    <source>
        <dbReference type="HAMAP-Rule" id="MF_01131"/>
    </source>
</evidence>
<dbReference type="OrthoDB" id="9784760at2"/>
<feature type="DNA-binding region" description="H-T-H motif" evidence="6">
    <location>
        <begin position="28"/>
        <end position="67"/>
    </location>
</feature>
<feature type="binding site" evidence="6">
    <location>
        <begin position="102"/>
        <end position="107"/>
    </location>
    <ligand>
        <name>NAD(+)</name>
        <dbReference type="ChEBI" id="CHEBI:57540"/>
    </ligand>
</feature>
<dbReference type="Pfam" id="PF06971">
    <property type="entry name" value="Put_DNA-bind_N"/>
    <property type="match status" value="1"/>
</dbReference>
<proteinExistence type="inferred from homology"/>
<dbReference type="PATRIC" id="fig|1703.6.peg.233"/>
<dbReference type="KEGG" id="bly:A2T55_05515"/>
<comment type="similarity">
    <text evidence="6">Belongs to the transcriptional regulatory Rex family.</text>
</comment>
<dbReference type="Proteomes" id="UP000031488">
    <property type="component" value="Unassembled WGS sequence"/>
</dbReference>
<keyword evidence="4 6" id="KW-0238">DNA-binding</keyword>
<dbReference type="NCBIfam" id="NF003995">
    <property type="entry name" value="PRK05472.2-4"/>
    <property type="match status" value="1"/>
</dbReference>
<dbReference type="InterPro" id="IPR022876">
    <property type="entry name" value="Tscrpt_rep_Rex"/>
</dbReference>
<dbReference type="NCBIfam" id="NF003996">
    <property type="entry name" value="PRK05472.2-5"/>
    <property type="match status" value="1"/>
</dbReference>
<dbReference type="AlphaFoldDB" id="A0A0B9ATB8"/>
<dbReference type="InterPro" id="IPR036390">
    <property type="entry name" value="WH_DNA-bd_sf"/>
</dbReference>
<dbReference type="GO" id="GO:0003677">
    <property type="term" value="F:DNA binding"/>
    <property type="evidence" value="ECO:0007669"/>
    <property type="project" value="UniProtKB-UniRule"/>
</dbReference>
<keyword evidence="10" id="KW-1185">Reference proteome</keyword>
<dbReference type="GO" id="GO:0005737">
    <property type="term" value="C:cytoplasm"/>
    <property type="evidence" value="ECO:0007669"/>
    <property type="project" value="UniProtKB-SubCell"/>
</dbReference>
<evidence type="ECO:0000313" key="8">
    <source>
        <dbReference type="EMBL" id="AMT93305.1"/>
    </source>
</evidence>
<dbReference type="Gene3D" id="1.10.10.10">
    <property type="entry name" value="Winged helix-like DNA-binding domain superfamily/Winged helix DNA-binding domain"/>
    <property type="match status" value="1"/>
</dbReference>
<gene>
    <name evidence="6" type="primary">rex</name>
    <name evidence="8" type="ORF">A2T55_05515</name>
    <name evidence="9" type="ORF">AE0388_0349</name>
</gene>
<organism evidence="9 10">
    <name type="scientific">Brevibacterium linens</name>
    <dbReference type="NCBI Taxonomy" id="1703"/>
    <lineage>
        <taxon>Bacteria</taxon>
        <taxon>Bacillati</taxon>
        <taxon>Actinomycetota</taxon>
        <taxon>Actinomycetes</taxon>
        <taxon>Micrococcales</taxon>
        <taxon>Brevibacteriaceae</taxon>
        <taxon>Brevibacterium</taxon>
    </lineage>
</organism>
<reference evidence="9 10" key="1">
    <citation type="submission" date="2014-11" db="EMBL/GenBank/DDBJ databases">
        <title>Draft Genome Sequence of Brevibacterium linens AE038-8.</title>
        <authorList>
            <person name="Maizel D."/>
            <person name="Utturkar S.M."/>
            <person name="Brown S.D."/>
            <person name="Ferrero M."/>
            <person name="Rosen B.P."/>
        </authorList>
    </citation>
    <scope>NUCLEOTIDE SEQUENCE [LARGE SCALE GENOMIC DNA]</scope>
    <source>
        <strain evidence="9 10">AE038-8</strain>
    </source>
</reference>
<dbReference type="GO" id="GO:0051775">
    <property type="term" value="P:response to redox state"/>
    <property type="evidence" value="ECO:0007669"/>
    <property type="project" value="InterPro"/>
</dbReference>
<dbReference type="EMBL" id="JTJZ01000011">
    <property type="protein sequence ID" value="KHS54142.1"/>
    <property type="molecule type" value="Genomic_DNA"/>
</dbReference>
<dbReference type="SUPFAM" id="SSF46785">
    <property type="entry name" value="Winged helix' DNA-binding domain"/>
    <property type="match status" value="1"/>
</dbReference>
<dbReference type="GO" id="GO:0003700">
    <property type="term" value="F:DNA-binding transcription factor activity"/>
    <property type="evidence" value="ECO:0007669"/>
    <property type="project" value="UniProtKB-UniRule"/>
</dbReference>
<keyword evidence="5 6" id="KW-0804">Transcription</keyword>
<reference evidence="8" key="2">
    <citation type="submission" date="2016-03" db="EMBL/GenBank/DDBJ databases">
        <authorList>
            <person name="Zhu Y."/>
            <person name="Sun C."/>
        </authorList>
    </citation>
    <scope>NUCLEOTIDE SEQUENCE</scope>
    <source>
        <strain evidence="8">BS258</strain>
    </source>
</reference>
<evidence type="ECO:0000313" key="11">
    <source>
        <dbReference type="Proteomes" id="UP000075950"/>
    </source>
</evidence>
<protein>
    <recommendedName>
        <fullName evidence="6">Redox-sensing transcriptional repressor Rex</fullName>
    </recommendedName>
</protein>
<dbReference type="STRING" id="1703.BLSMQ_1053"/>
<dbReference type="SMART" id="SM00881">
    <property type="entry name" value="CoA_binding"/>
    <property type="match status" value="1"/>
</dbReference>
<evidence type="ECO:0000256" key="4">
    <source>
        <dbReference type="ARBA" id="ARBA00023125"/>
    </source>
</evidence>
<dbReference type="InterPro" id="IPR009718">
    <property type="entry name" value="Rex_DNA-bd_C_dom"/>
</dbReference>
<dbReference type="RefSeq" id="WP_039206526.1">
    <property type="nucleotide sequence ID" value="NZ_CP014869.1"/>
</dbReference>
<dbReference type="NCBIfam" id="NF003994">
    <property type="entry name" value="PRK05472.2-3"/>
    <property type="match status" value="1"/>
</dbReference>
<reference evidence="11" key="3">
    <citation type="submission" date="2016-03" db="EMBL/GenBank/DDBJ databases">
        <authorList>
            <person name="Ploux O."/>
        </authorList>
    </citation>
    <scope>NUCLEOTIDE SEQUENCE [LARGE SCALE GENOMIC DNA]</scope>
    <source>
        <strain evidence="11">BS258</strain>
    </source>
</reference>
<evidence type="ECO:0000256" key="1">
    <source>
        <dbReference type="ARBA" id="ARBA00022490"/>
    </source>
</evidence>